<sequence>MDNAHPTLERPATPAADGAERLGTVAVGIEQPDGSVVIMIWDLPAALAEHELAHLTAQHGPAHSELAATAAAAATSADFLAAQHGVVRIDHD</sequence>
<reference evidence="1 2" key="1">
    <citation type="submission" date="2020-08" db="EMBL/GenBank/DDBJ databases">
        <title>Sequencing the genomes of 1000 actinobacteria strains.</title>
        <authorList>
            <person name="Klenk H.-P."/>
        </authorList>
    </citation>
    <scope>NUCLEOTIDE SEQUENCE [LARGE SCALE GENOMIC DNA]</scope>
    <source>
        <strain evidence="1 2">DSM 46887</strain>
    </source>
</reference>
<dbReference type="AlphaFoldDB" id="A0A7W9MK64"/>
<keyword evidence="2" id="KW-1185">Reference proteome</keyword>
<evidence type="ECO:0000313" key="1">
    <source>
        <dbReference type="EMBL" id="MBB5823795.1"/>
    </source>
</evidence>
<name>A0A7W9MK64_9ACTN</name>
<evidence type="ECO:0000313" key="2">
    <source>
        <dbReference type="Proteomes" id="UP000540685"/>
    </source>
</evidence>
<organism evidence="1 2">
    <name type="scientific">Streptosporangium becharense</name>
    <dbReference type="NCBI Taxonomy" id="1816182"/>
    <lineage>
        <taxon>Bacteria</taxon>
        <taxon>Bacillati</taxon>
        <taxon>Actinomycetota</taxon>
        <taxon>Actinomycetes</taxon>
        <taxon>Streptosporangiales</taxon>
        <taxon>Streptosporangiaceae</taxon>
        <taxon>Streptosporangium</taxon>
    </lineage>
</organism>
<protein>
    <submittedName>
        <fullName evidence="1">Uncharacterized protein</fullName>
    </submittedName>
</protein>
<proteinExistence type="predicted"/>
<gene>
    <name evidence="1" type="ORF">F4562_006944</name>
</gene>
<comment type="caution">
    <text evidence="1">The sequence shown here is derived from an EMBL/GenBank/DDBJ whole genome shotgun (WGS) entry which is preliminary data.</text>
</comment>
<dbReference type="Proteomes" id="UP000540685">
    <property type="component" value="Unassembled WGS sequence"/>
</dbReference>
<dbReference type="RefSeq" id="WP_184538021.1">
    <property type="nucleotide sequence ID" value="NZ_JACHMP010000002.1"/>
</dbReference>
<accession>A0A7W9MK64</accession>
<dbReference type="EMBL" id="JACHMP010000002">
    <property type="protein sequence ID" value="MBB5823795.1"/>
    <property type="molecule type" value="Genomic_DNA"/>
</dbReference>